<dbReference type="Proteomes" id="UP001219518">
    <property type="component" value="Unassembled WGS sequence"/>
</dbReference>
<comment type="caution">
    <text evidence="1">The sequence shown here is derived from an EMBL/GenBank/DDBJ whole genome shotgun (WGS) entry which is preliminary data.</text>
</comment>
<keyword evidence="1" id="KW-0675">Receptor</keyword>
<accession>A0AAE1LUZ2</accession>
<evidence type="ECO:0000313" key="2">
    <source>
        <dbReference type="Proteomes" id="UP001219518"/>
    </source>
</evidence>
<gene>
    <name evidence="1" type="ORF">KUF71_008118</name>
</gene>
<sequence length="196" mass="22396">MPQTSVYFVLFGISFSIPRGFCSFLKKRLFDDFFYRFLVKKRDFRANIFFTFAKCAGGQADRQTDARKGENAITARHSAKFRVPNCFHVTRPLTPPPPSPLWPGVAFLAKRPRGLCTAPNASLYLLRQQNCRIDAPNSISFNVHRTRPRITTNFTLRGSSMCGQYYATLVRLISNHCELSFRFKHSNSNISELAKS</sequence>
<keyword evidence="2" id="KW-1185">Reference proteome</keyword>
<evidence type="ECO:0000313" key="1">
    <source>
        <dbReference type="EMBL" id="KAK3931714.1"/>
    </source>
</evidence>
<protein>
    <submittedName>
        <fullName evidence="1">Insulin receptor substrate 1</fullName>
    </submittedName>
</protein>
<dbReference type="AlphaFoldDB" id="A0AAE1LUZ2"/>
<organism evidence="1 2">
    <name type="scientific">Frankliniella fusca</name>
    <dbReference type="NCBI Taxonomy" id="407009"/>
    <lineage>
        <taxon>Eukaryota</taxon>
        <taxon>Metazoa</taxon>
        <taxon>Ecdysozoa</taxon>
        <taxon>Arthropoda</taxon>
        <taxon>Hexapoda</taxon>
        <taxon>Insecta</taxon>
        <taxon>Pterygota</taxon>
        <taxon>Neoptera</taxon>
        <taxon>Paraneoptera</taxon>
        <taxon>Thysanoptera</taxon>
        <taxon>Terebrantia</taxon>
        <taxon>Thripoidea</taxon>
        <taxon>Thripidae</taxon>
        <taxon>Frankliniella</taxon>
    </lineage>
</organism>
<reference evidence="1" key="1">
    <citation type="submission" date="2021-07" db="EMBL/GenBank/DDBJ databases">
        <authorList>
            <person name="Catto M.A."/>
            <person name="Jacobson A."/>
            <person name="Kennedy G."/>
            <person name="Labadie P."/>
            <person name="Hunt B.G."/>
            <person name="Srinivasan R."/>
        </authorList>
    </citation>
    <scope>NUCLEOTIDE SEQUENCE</scope>
    <source>
        <strain evidence="1">PL_HMW_Pooled</strain>
        <tissue evidence="1">Head</tissue>
    </source>
</reference>
<proteinExistence type="predicted"/>
<reference evidence="1" key="2">
    <citation type="journal article" date="2023" name="BMC Genomics">
        <title>Pest status, molecular evolution, and epigenetic factors derived from the genome assembly of Frankliniella fusca, a thysanopteran phytovirus vector.</title>
        <authorList>
            <person name="Catto M.A."/>
            <person name="Labadie P.E."/>
            <person name="Jacobson A.L."/>
            <person name="Kennedy G.G."/>
            <person name="Srinivasan R."/>
            <person name="Hunt B.G."/>
        </authorList>
    </citation>
    <scope>NUCLEOTIDE SEQUENCE</scope>
    <source>
        <strain evidence="1">PL_HMW_Pooled</strain>
    </source>
</reference>
<dbReference type="EMBL" id="JAHWGI010001429">
    <property type="protein sequence ID" value="KAK3931714.1"/>
    <property type="molecule type" value="Genomic_DNA"/>
</dbReference>
<name>A0AAE1LUZ2_9NEOP</name>